<evidence type="ECO:0000313" key="9">
    <source>
        <dbReference type="Proteomes" id="UP000253975"/>
    </source>
</evidence>
<dbReference type="EMBL" id="PPTO01000019">
    <property type="protein sequence ID" value="RDB55494.1"/>
    <property type="molecule type" value="Genomic_DNA"/>
</dbReference>
<dbReference type="FunFam" id="3.20.20.10:FF:000002">
    <property type="entry name" value="Alanine racemase"/>
    <property type="match status" value="1"/>
</dbReference>
<comment type="function">
    <text evidence="4">Catalyzes the interconversion of L-alanine and D-alanine. May also act on other amino acids.</text>
</comment>
<evidence type="ECO:0000313" key="8">
    <source>
        <dbReference type="EMBL" id="RDB55494.1"/>
    </source>
</evidence>
<name>A0A369L8J8_9ACTN</name>
<feature type="active site" description="Proton acceptor; specific for D-alanine" evidence="4">
    <location>
        <position position="120"/>
    </location>
</feature>
<sequence length="462" mass="50237">MGWFSKTFTQHALSRGILQVLMGYERGAASMNGFNAFGAQVGGSRPAKQQDVSSLLRDVTPLGSRAAANANDFSPERLAEIAENERRWSWVEVDLGAIRNNIAVAKRRLKPGCRLLAVVKAGAYGHGSVEVAKTALSAGASYLAVATVQEGVKLREAGITAPVLMLSEPPEAAIPLLLNYNIMPSVYTAEFAVAYGEAADAHGLRAPFHLALNTGMNRIGVRFDEAVEFVRQISFHRALEHVGTFTHFATADCPETLDFNMQFRRFTEAISDMRVAGINPGIVHCANSAALLRYPDTHLDMARFGISLYGFHPCSETVGYFDLHPAMSVHARITNVSQPPMSEGVSYGLHYRSTGSVKICTLPIGYADGYNRALSSRAQVIYNGQLCNQVGNICMDQCMFEIDMRSSGTRPRLDPQIGDEVLLVGAQGGARISIDDMAEQIGTIPHELCCAFGLRMPKVYTR</sequence>
<feature type="binding site" evidence="4 6">
    <location>
        <position position="395"/>
    </location>
    <ligand>
        <name>substrate</name>
    </ligand>
</feature>
<feature type="binding site" evidence="4 6">
    <location>
        <position position="218"/>
    </location>
    <ligand>
        <name>substrate</name>
    </ligand>
</feature>
<dbReference type="PRINTS" id="PR00992">
    <property type="entry name" value="ALARACEMASE"/>
</dbReference>
<dbReference type="GO" id="GO:0030632">
    <property type="term" value="P:D-alanine biosynthetic process"/>
    <property type="evidence" value="ECO:0007669"/>
    <property type="project" value="UniProtKB-UniRule"/>
</dbReference>
<evidence type="ECO:0000256" key="5">
    <source>
        <dbReference type="PIRSR" id="PIRSR600821-50"/>
    </source>
</evidence>
<dbReference type="Proteomes" id="UP000253975">
    <property type="component" value="Unassembled WGS sequence"/>
</dbReference>
<dbReference type="InterPro" id="IPR029066">
    <property type="entry name" value="PLP-binding_barrel"/>
</dbReference>
<dbReference type="GO" id="GO:0030170">
    <property type="term" value="F:pyridoxal phosphate binding"/>
    <property type="evidence" value="ECO:0007669"/>
    <property type="project" value="UniProtKB-UniRule"/>
</dbReference>
<dbReference type="NCBIfam" id="TIGR00492">
    <property type="entry name" value="alr"/>
    <property type="match status" value="1"/>
</dbReference>
<dbReference type="EC" id="5.1.1.1" evidence="4"/>
<dbReference type="SMART" id="SM01005">
    <property type="entry name" value="Ala_racemase_C"/>
    <property type="match status" value="1"/>
</dbReference>
<dbReference type="InterPro" id="IPR001608">
    <property type="entry name" value="Ala_racemase_N"/>
</dbReference>
<dbReference type="InterPro" id="IPR009006">
    <property type="entry name" value="Ala_racemase/Decarboxylase_C"/>
</dbReference>
<comment type="similarity">
    <text evidence="4">Belongs to the alanine racemase family.</text>
</comment>
<evidence type="ECO:0000256" key="3">
    <source>
        <dbReference type="ARBA" id="ARBA00023235"/>
    </source>
</evidence>
<comment type="catalytic activity">
    <reaction evidence="4">
        <text>L-alanine = D-alanine</text>
        <dbReference type="Rhea" id="RHEA:20249"/>
        <dbReference type="ChEBI" id="CHEBI:57416"/>
        <dbReference type="ChEBI" id="CHEBI:57972"/>
        <dbReference type="EC" id="5.1.1.1"/>
    </reaction>
</comment>
<feature type="modified residue" description="N6-(pyridoxal phosphate)lysine" evidence="4 5">
    <location>
        <position position="120"/>
    </location>
</feature>
<evidence type="ECO:0000256" key="4">
    <source>
        <dbReference type="HAMAP-Rule" id="MF_01201"/>
    </source>
</evidence>
<keyword evidence="3 4" id="KW-0413">Isomerase</keyword>
<dbReference type="InterPro" id="IPR011079">
    <property type="entry name" value="Ala_racemase_C"/>
</dbReference>
<keyword evidence="2 4" id="KW-0663">Pyridoxal phosphate</keyword>
<dbReference type="HAMAP" id="MF_01201">
    <property type="entry name" value="Ala_racemase"/>
    <property type="match status" value="1"/>
</dbReference>
<comment type="cofactor">
    <cofactor evidence="1 4 5">
        <name>pyridoxal 5'-phosphate</name>
        <dbReference type="ChEBI" id="CHEBI:597326"/>
    </cofactor>
</comment>
<dbReference type="UniPathway" id="UPA00042">
    <property type="reaction ID" value="UER00497"/>
</dbReference>
<dbReference type="GO" id="GO:0008784">
    <property type="term" value="F:alanine racemase activity"/>
    <property type="evidence" value="ECO:0007669"/>
    <property type="project" value="UniProtKB-UniRule"/>
</dbReference>
<feature type="active site" description="Proton acceptor; specific for L-alanine" evidence="4">
    <location>
        <position position="347"/>
    </location>
</feature>
<dbReference type="GO" id="GO:0009252">
    <property type="term" value="P:peptidoglycan biosynthetic process"/>
    <property type="evidence" value="ECO:0007669"/>
    <property type="project" value="TreeGrafter"/>
</dbReference>
<dbReference type="AlphaFoldDB" id="A0A369L8J8"/>
<accession>A0A369L8J8</accession>
<proteinExistence type="inferred from homology"/>
<evidence type="ECO:0000256" key="1">
    <source>
        <dbReference type="ARBA" id="ARBA00001933"/>
    </source>
</evidence>
<dbReference type="Pfam" id="PF01168">
    <property type="entry name" value="Ala_racemase_N"/>
    <property type="match status" value="1"/>
</dbReference>
<evidence type="ECO:0000256" key="6">
    <source>
        <dbReference type="PIRSR" id="PIRSR600821-52"/>
    </source>
</evidence>
<reference evidence="8 9" key="1">
    <citation type="journal article" date="2018" name="Elife">
        <title>Discovery and characterization of a prevalent human gut bacterial enzyme sufficient for the inactivation of a family of plant toxins.</title>
        <authorList>
            <person name="Koppel N."/>
            <person name="Bisanz J.E."/>
            <person name="Pandelia M.E."/>
            <person name="Turnbaugh P.J."/>
            <person name="Balskus E.P."/>
        </authorList>
    </citation>
    <scope>NUCLEOTIDE SEQUENCE [LARGE SCALE GENOMIC DNA]</scope>
    <source>
        <strain evidence="8 9">OB21 GAM31</strain>
    </source>
</reference>
<dbReference type="Gene3D" id="2.40.37.10">
    <property type="entry name" value="Lyase, Ornithine Decarboxylase, Chain A, domain 1"/>
    <property type="match status" value="1"/>
</dbReference>
<comment type="pathway">
    <text evidence="4">Amino-acid biosynthesis; D-alanine biosynthesis; D-alanine from L-alanine: step 1/1.</text>
</comment>
<gene>
    <name evidence="8" type="primary">alr</name>
    <name evidence="8" type="ORF">C1881_09315</name>
</gene>
<dbReference type="SUPFAM" id="SSF51419">
    <property type="entry name" value="PLP-binding barrel"/>
    <property type="match status" value="1"/>
</dbReference>
<comment type="caution">
    <text evidence="8">The sequence shown here is derived from an EMBL/GenBank/DDBJ whole genome shotgun (WGS) entry which is preliminary data.</text>
</comment>
<evidence type="ECO:0000259" key="7">
    <source>
        <dbReference type="SMART" id="SM01005"/>
    </source>
</evidence>
<dbReference type="GO" id="GO:0005829">
    <property type="term" value="C:cytosol"/>
    <property type="evidence" value="ECO:0007669"/>
    <property type="project" value="TreeGrafter"/>
</dbReference>
<dbReference type="SUPFAM" id="SSF50621">
    <property type="entry name" value="Alanine racemase C-terminal domain-like"/>
    <property type="match status" value="1"/>
</dbReference>
<dbReference type="Gene3D" id="3.20.20.10">
    <property type="entry name" value="Alanine racemase"/>
    <property type="match status" value="1"/>
</dbReference>
<dbReference type="PANTHER" id="PTHR30511:SF0">
    <property type="entry name" value="ALANINE RACEMASE, CATABOLIC-RELATED"/>
    <property type="match status" value="1"/>
</dbReference>
<dbReference type="CDD" id="cd00430">
    <property type="entry name" value="PLPDE_III_AR"/>
    <property type="match status" value="1"/>
</dbReference>
<dbReference type="InterPro" id="IPR000821">
    <property type="entry name" value="Ala_racemase"/>
</dbReference>
<protein>
    <recommendedName>
        <fullName evidence="4">Alanine racemase</fullName>
        <ecNumber evidence="4">5.1.1.1</ecNumber>
    </recommendedName>
</protein>
<dbReference type="Pfam" id="PF00842">
    <property type="entry name" value="Ala_racemase_C"/>
    <property type="match status" value="1"/>
</dbReference>
<feature type="domain" description="Alanine racemase C-terminal" evidence="7">
    <location>
        <begin position="326"/>
        <end position="461"/>
    </location>
</feature>
<evidence type="ECO:0000256" key="2">
    <source>
        <dbReference type="ARBA" id="ARBA00022898"/>
    </source>
</evidence>
<dbReference type="PANTHER" id="PTHR30511">
    <property type="entry name" value="ALANINE RACEMASE"/>
    <property type="match status" value="1"/>
</dbReference>
<organism evidence="8 9">
    <name type="scientific">Slackia isoflavoniconvertens</name>
    <dbReference type="NCBI Taxonomy" id="572010"/>
    <lineage>
        <taxon>Bacteria</taxon>
        <taxon>Bacillati</taxon>
        <taxon>Actinomycetota</taxon>
        <taxon>Coriobacteriia</taxon>
        <taxon>Eggerthellales</taxon>
        <taxon>Eggerthellaceae</taxon>
        <taxon>Slackia</taxon>
    </lineage>
</organism>